<protein>
    <submittedName>
        <fullName evidence="2">Uncharacterized protein</fullName>
    </submittedName>
</protein>
<sequence length="155" mass="17043">MKLVKKIVAPVLVMSALAVSLVVPSSVFAQNINANSATPIQITSVSENSTQASVQPQWKTRVAKEALEALYDAISNKRNIEKVKSALRELPKGDKLAGYFEDSINYIKKNLKELLEWEEVFENNVRDMIAGAIYDAGAPLSIARSIAWVVVEVLL</sequence>
<comment type="caution">
    <text evidence="2">The sequence shown here is derived from an EMBL/GenBank/DDBJ whole genome shotgun (WGS) entry which is preliminary data.</text>
</comment>
<reference evidence="2 3" key="1">
    <citation type="submission" date="2018-02" db="EMBL/GenBank/DDBJ databases">
        <title>Comparative analysis of genomes of three Brevibacillus laterosporus strains producers of potent antimicrobials isolated from silage.</title>
        <authorList>
            <person name="Kojic M."/>
            <person name="Miljkovic M."/>
            <person name="Studholme D."/>
            <person name="Filipic B."/>
        </authorList>
    </citation>
    <scope>NUCLEOTIDE SEQUENCE [LARGE SCALE GENOMIC DNA]</scope>
    <source>
        <strain evidence="2 3">BGSP11</strain>
    </source>
</reference>
<dbReference type="AlphaFoldDB" id="A0AAP8QFN3"/>
<evidence type="ECO:0000313" key="3">
    <source>
        <dbReference type="Proteomes" id="UP000239759"/>
    </source>
</evidence>
<organism evidence="2 3">
    <name type="scientific">Brevibacillus laterosporus</name>
    <name type="common">Bacillus laterosporus</name>
    <dbReference type="NCBI Taxonomy" id="1465"/>
    <lineage>
        <taxon>Bacteria</taxon>
        <taxon>Bacillati</taxon>
        <taxon>Bacillota</taxon>
        <taxon>Bacilli</taxon>
        <taxon>Bacillales</taxon>
        <taxon>Paenibacillaceae</taxon>
        <taxon>Brevibacillus</taxon>
    </lineage>
</organism>
<dbReference type="RefSeq" id="WP_104030861.1">
    <property type="nucleotide sequence ID" value="NZ_JARMDU010000023.1"/>
</dbReference>
<evidence type="ECO:0000256" key="1">
    <source>
        <dbReference type="SAM" id="SignalP"/>
    </source>
</evidence>
<name>A0AAP8QFN3_BRELA</name>
<accession>A0AAP8QFN3</accession>
<feature type="signal peptide" evidence="1">
    <location>
        <begin position="1"/>
        <end position="29"/>
    </location>
</feature>
<dbReference type="Proteomes" id="UP000239759">
    <property type="component" value="Unassembled WGS sequence"/>
</dbReference>
<proteinExistence type="predicted"/>
<keyword evidence="1" id="KW-0732">Signal</keyword>
<feature type="chain" id="PRO_5042959429" evidence="1">
    <location>
        <begin position="30"/>
        <end position="155"/>
    </location>
</feature>
<dbReference type="EMBL" id="PRKQ01000003">
    <property type="protein sequence ID" value="PPB10838.1"/>
    <property type="molecule type" value="Genomic_DNA"/>
</dbReference>
<gene>
    <name evidence="2" type="ORF">C4A77_04205</name>
</gene>
<evidence type="ECO:0000313" key="2">
    <source>
        <dbReference type="EMBL" id="PPB10838.1"/>
    </source>
</evidence>